<dbReference type="EMBL" id="CYZX01000009">
    <property type="protein sequence ID" value="CUO46209.1"/>
    <property type="molecule type" value="Genomic_DNA"/>
</dbReference>
<dbReference type="OrthoDB" id="134776at2"/>
<evidence type="ECO:0000313" key="2">
    <source>
        <dbReference type="EMBL" id="CUO46209.1"/>
    </source>
</evidence>
<evidence type="ECO:0000313" key="3">
    <source>
        <dbReference type="Proteomes" id="UP000095594"/>
    </source>
</evidence>
<dbReference type="AlphaFoldDB" id="A0A174FC30"/>
<dbReference type="GO" id="GO:0016757">
    <property type="term" value="F:glycosyltransferase activity"/>
    <property type="evidence" value="ECO:0007669"/>
    <property type="project" value="UniProtKB-KW"/>
</dbReference>
<dbReference type="RefSeq" id="WP_055265455.1">
    <property type="nucleotide sequence ID" value="NZ_CABIXQ010000009.1"/>
</dbReference>
<evidence type="ECO:0000256" key="1">
    <source>
        <dbReference type="ARBA" id="ARBA00022679"/>
    </source>
</evidence>
<protein>
    <submittedName>
        <fullName evidence="2">GDP-mannose:glycolipid 4-beta-D-mannosyltransferase</fullName>
        <ecNumber evidence="2">2.4.1.251</ecNumber>
    </submittedName>
</protein>
<organism evidence="2 3">
    <name type="scientific">Clostridium disporicum</name>
    <dbReference type="NCBI Taxonomy" id="84024"/>
    <lineage>
        <taxon>Bacteria</taxon>
        <taxon>Bacillati</taxon>
        <taxon>Bacillota</taxon>
        <taxon>Clostridia</taxon>
        <taxon>Eubacteriales</taxon>
        <taxon>Clostridiaceae</taxon>
        <taxon>Clostridium</taxon>
    </lineage>
</organism>
<dbReference type="Gene3D" id="3.40.50.2000">
    <property type="entry name" value="Glycogen Phosphorylase B"/>
    <property type="match status" value="1"/>
</dbReference>
<gene>
    <name evidence="2" type="primary">gumI</name>
    <name evidence="2" type="ORF">ERS852471_01615</name>
</gene>
<name>A0A174FC30_9CLOT</name>
<accession>A0A174FC30</accession>
<keyword evidence="1 2" id="KW-0808">Transferase</keyword>
<proteinExistence type="predicted"/>
<dbReference type="PANTHER" id="PTHR46401:SF2">
    <property type="entry name" value="GLYCOSYLTRANSFERASE WBBK-RELATED"/>
    <property type="match status" value="1"/>
</dbReference>
<dbReference type="EC" id="2.4.1.251" evidence="2"/>
<reference evidence="2 3" key="1">
    <citation type="submission" date="2015-09" db="EMBL/GenBank/DDBJ databases">
        <authorList>
            <consortium name="Pathogen Informatics"/>
        </authorList>
    </citation>
    <scope>NUCLEOTIDE SEQUENCE [LARGE SCALE GENOMIC DNA]</scope>
    <source>
        <strain evidence="2 3">2789STDY5834856</strain>
    </source>
</reference>
<dbReference type="Pfam" id="PF13692">
    <property type="entry name" value="Glyco_trans_1_4"/>
    <property type="match status" value="1"/>
</dbReference>
<sequence>MKIALFPYSNKSNKYLELIKESIESLDIEINDMKTVLKNKSLFKDTEYFILNWYESLYTNSFPKQVLKNIYKHIELNKLKNKKIVWVIHNKIPHDDKHKFFSKNLMKYLAKISYKIVIHSSESIKVIEELSKDNSIKNKIVYVPHPNYIGAYKDENYDESIKCDDNINLFFVGAIKPYKNVDLLIQAYNELNLKNVTLSLAGKVSSLEYENYINNMIGGNPNIKTDFRFIDDNEINMLINKSDVLVLPYDINSSLNSGTILLAFSNKRTVISPLIGTLKDFKEDELFFAYNYNTKEEHLTKLKDMITKVVEVKKDDNMKLRVMGERCYDIIKENNSLGTIADIYKNEIFK</sequence>
<dbReference type="Proteomes" id="UP000095594">
    <property type="component" value="Unassembled WGS sequence"/>
</dbReference>
<dbReference type="GO" id="GO:0009103">
    <property type="term" value="P:lipopolysaccharide biosynthetic process"/>
    <property type="evidence" value="ECO:0007669"/>
    <property type="project" value="TreeGrafter"/>
</dbReference>
<dbReference type="PANTHER" id="PTHR46401">
    <property type="entry name" value="GLYCOSYLTRANSFERASE WBBK-RELATED"/>
    <property type="match status" value="1"/>
</dbReference>
<dbReference type="SUPFAM" id="SSF53756">
    <property type="entry name" value="UDP-Glycosyltransferase/glycogen phosphorylase"/>
    <property type="match status" value="1"/>
</dbReference>
<keyword evidence="2" id="KW-0328">Glycosyltransferase</keyword>